<gene>
    <name evidence="1" type="ORF">K469DRAFT_94555</name>
</gene>
<keyword evidence="2" id="KW-1185">Reference proteome</keyword>
<dbReference type="EMBL" id="ML994624">
    <property type="protein sequence ID" value="KAF2188365.1"/>
    <property type="molecule type" value="Genomic_DNA"/>
</dbReference>
<evidence type="ECO:0000313" key="1">
    <source>
        <dbReference type="EMBL" id="KAF2188365.1"/>
    </source>
</evidence>
<organism evidence="1 2">
    <name type="scientific">Zopfia rhizophila CBS 207.26</name>
    <dbReference type="NCBI Taxonomy" id="1314779"/>
    <lineage>
        <taxon>Eukaryota</taxon>
        <taxon>Fungi</taxon>
        <taxon>Dikarya</taxon>
        <taxon>Ascomycota</taxon>
        <taxon>Pezizomycotina</taxon>
        <taxon>Dothideomycetes</taxon>
        <taxon>Dothideomycetes incertae sedis</taxon>
        <taxon>Zopfiaceae</taxon>
        <taxon>Zopfia</taxon>
    </lineage>
</organism>
<dbReference type="AlphaFoldDB" id="A0A6A6EBC3"/>
<protein>
    <submittedName>
        <fullName evidence="1">Uncharacterized protein</fullName>
    </submittedName>
</protein>
<name>A0A6A6EBC3_9PEZI</name>
<evidence type="ECO:0000313" key="2">
    <source>
        <dbReference type="Proteomes" id="UP000800200"/>
    </source>
</evidence>
<sequence>MSMLKKRRKRGKEKATEFILHGHRVPTPNIDRYENRMLKHRKITESDTFSNIGTPRSLICRTPTPVNVTLSPTLEFLSFPSTPIGTEELSAPGCHSPFISPNTTTASPHSEIPLQSQIPHADCVTSQGTVSAAMQMNITHDQYSRSPSLPGFLDECISLSCHSPGLMTHPTPRSLGITHSPTFNISNWNQLSASTWISEFLGSPKLYQSPSCSNTDWWPAYSRYSSSPYEVRFIPPASHELEELIRANGRPIPNYQDQKVLDFWITNTRALCTDSCRYCHYYGFETAHSKCALLRCLMRLRAERANVKVGPGTTEKLFTGALYELCSTIDPTPLYLLVIALHLLWLEVRLRGGREEDDLSATILAYATSFLDPSHFGRQGCNGWMRPRFLYLQKEERIDSDVKVGS</sequence>
<proteinExistence type="predicted"/>
<accession>A0A6A6EBC3</accession>
<reference evidence="1" key="1">
    <citation type="journal article" date="2020" name="Stud. Mycol.">
        <title>101 Dothideomycetes genomes: a test case for predicting lifestyles and emergence of pathogens.</title>
        <authorList>
            <person name="Haridas S."/>
            <person name="Albert R."/>
            <person name="Binder M."/>
            <person name="Bloem J."/>
            <person name="Labutti K."/>
            <person name="Salamov A."/>
            <person name="Andreopoulos B."/>
            <person name="Baker S."/>
            <person name="Barry K."/>
            <person name="Bills G."/>
            <person name="Bluhm B."/>
            <person name="Cannon C."/>
            <person name="Castanera R."/>
            <person name="Culley D."/>
            <person name="Daum C."/>
            <person name="Ezra D."/>
            <person name="Gonzalez J."/>
            <person name="Henrissat B."/>
            <person name="Kuo A."/>
            <person name="Liang C."/>
            <person name="Lipzen A."/>
            <person name="Lutzoni F."/>
            <person name="Magnuson J."/>
            <person name="Mondo S."/>
            <person name="Nolan M."/>
            <person name="Ohm R."/>
            <person name="Pangilinan J."/>
            <person name="Park H.-J."/>
            <person name="Ramirez L."/>
            <person name="Alfaro M."/>
            <person name="Sun H."/>
            <person name="Tritt A."/>
            <person name="Yoshinaga Y."/>
            <person name="Zwiers L.-H."/>
            <person name="Turgeon B."/>
            <person name="Goodwin S."/>
            <person name="Spatafora J."/>
            <person name="Crous P."/>
            <person name="Grigoriev I."/>
        </authorList>
    </citation>
    <scope>NUCLEOTIDE SEQUENCE</scope>
    <source>
        <strain evidence="1">CBS 207.26</strain>
    </source>
</reference>
<dbReference type="Proteomes" id="UP000800200">
    <property type="component" value="Unassembled WGS sequence"/>
</dbReference>